<keyword evidence="2" id="KW-0472">Membrane</keyword>
<keyword evidence="2" id="KW-1133">Transmembrane helix</keyword>
<evidence type="ECO:0000256" key="3">
    <source>
        <dbReference type="SAM" id="SignalP"/>
    </source>
</evidence>
<organism evidence="4 5">
    <name type="scientific">Micromonospora qiuiae</name>
    <dbReference type="NCBI Taxonomy" id="502268"/>
    <lineage>
        <taxon>Bacteria</taxon>
        <taxon>Bacillati</taxon>
        <taxon>Actinomycetota</taxon>
        <taxon>Actinomycetes</taxon>
        <taxon>Micromonosporales</taxon>
        <taxon>Micromonosporaceae</taxon>
        <taxon>Micromonospora</taxon>
    </lineage>
</organism>
<dbReference type="Proteomes" id="UP000653076">
    <property type="component" value="Unassembled WGS sequence"/>
</dbReference>
<dbReference type="EMBL" id="BOPC01000027">
    <property type="protein sequence ID" value="GIJ26971.1"/>
    <property type="molecule type" value="Genomic_DNA"/>
</dbReference>
<feature type="compositionally biased region" description="Pro residues" evidence="1">
    <location>
        <begin position="109"/>
        <end position="133"/>
    </location>
</feature>
<evidence type="ECO:0000313" key="5">
    <source>
        <dbReference type="Proteomes" id="UP000653076"/>
    </source>
</evidence>
<evidence type="ECO:0000313" key="4">
    <source>
        <dbReference type="EMBL" id="GIJ26971.1"/>
    </source>
</evidence>
<feature type="transmembrane region" description="Helical" evidence="2">
    <location>
        <begin position="54"/>
        <end position="73"/>
    </location>
</feature>
<sequence length="211" mass="21115">MIMSARRHAARFAAVCVLLGGVVLLGGAPAVALAADGSGGLAQTANESSGGSPVMYFGIAMVAAGALLIGLLIHRSRKDRRQRHELPEVPLPRNPGGTTYRSAQGAGTPPVPPGQGVVPPVPRGPGTVPPMPPGQVYGSGRPATPRVYGGPPQPRQSGNVYGARPADPGDQTRAMPPDPPAAGSAVPPERPAPPAVGGAEEGSGPIRDIPG</sequence>
<protein>
    <recommendedName>
        <fullName evidence="6">LPXTG cell wall anchor domain-containing protein</fullName>
    </recommendedName>
</protein>
<name>A0ABQ4J9X1_9ACTN</name>
<proteinExistence type="predicted"/>
<keyword evidence="2" id="KW-0812">Transmembrane</keyword>
<comment type="caution">
    <text evidence="4">The sequence shown here is derived from an EMBL/GenBank/DDBJ whole genome shotgun (WGS) entry which is preliminary data.</text>
</comment>
<evidence type="ECO:0000256" key="1">
    <source>
        <dbReference type="SAM" id="MobiDB-lite"/>
    </source>
</evidence>
<keyword evidence="5" id="KW-1185">Reference proteome</keyword>
<evidence type="ECO:0008006" key="6">
    <source>
        <dbReference type="Google" id="ProtNLM"/>
    </source>
</evidence>
<keyword evidence="3" id="KW-0732">Signal</keyword>
<feature type="chain" id="PRO_5045630240" description="LPXTG cell wall anchor domain-containing protein" evidence="3">
    <location>
        <begin position="35"/>
        <end position="211"/>
    </location>
</feature>
<reference evidence="4 5" key="1">
    <citation type="submission" date="2021-01" db="EMBL/GenBank/DDBJ databases">
        <title>Whole genome shotgun sequence of Verrucosispora qiuiae NBRC 106684.</title>
        <authorList>
            <person name="Komaki H."/>
            <person name="Tamura T."/>
        </authorList>
    </citation>
    <scope>NUCLEOTIDE SEQUENCE [LARGE SCALE GENOMIC DNA]</scope>
    <source>
        <strain evidence="4 5">NBRC 106684</strain>
    </source>
</reference>
<accession>A0ABQ4J9X1</accession>
<feature type="signal peptide" evidence="3">
    <location>
        <begin position="1"/>
        <end position="34"/>
    </location>
</feature>
<gene>
    <name evidence="4" type="ORF">Vqi01_21330</name>
</gene>
<evidence type="ECO:0000256" key="2">
    <source>
        <dbReference type="SAM" id="Phobius"/>
    </source>
</evidence>
<feature type="region of interest" description="Disordered" evidence="1">
    <location>
        <begin position="79"/>
        <end position="211"/>
    </location>
</feature>
<feature type="compositionally biased region" description="Low complexity" evidence="1">
    <location>
        <begin position="195"/>
        <end position="205"/>
    </location>
</feature>